<dbReference type="InterPro" id="IPR001763">
    <property type="entry name" value="Rhodanese-like_dom"/>
</dbReference>
<dbReference type="CDD" id="cd00158">
    <property type="entry name" value="RHOD"/>
    <property type="match status" value="1"/>
</dbReference>
<dbReference type="PANTHER" id="PTHR43084:SF1">
    <property type="entry name" value="PERSULFIDE DIOXYGENASE ETHE1, MITOCHONDRIAL"/>
    <property type="match status" value="1"/>
</dbReference>
<organism evidence="3 4">
    <name type="scientific">Fodinibius salsisoli</name>
    <dbReference type="NCBI Taxonomy" id="2820877"/>
    <lineage>
        <taxon>Bacteria</taxon>
        <taxon>Pseudomonadati</taxon>
        <taxon>Balneolota</taxon>
        <taxon>Balneolia</taxon>
        <taxon>Balneolales</taxon>
        <taxon>Balneolaceae</taxon>
        <taxon>Fodinibius</taxon>
    </lineage>
</organism>
<dbReference type="SMART" id="SM00849">
    <property type="entry name" value="Lactamase_B"/>
    <property type="match status" value="1"/>
</dbReference>
<dbReference type="SUPFAM" id="SSF52821">
    <property type="entry name" value="Rhodanese/Cell cycle control phosphatase"/>
    <property type="match status" value="2"/>
</dbReference>
<dbReference type="EMBL" id="JAGGJA010000001">
    <property type="protein sequence ID" value="MCW9705573.1"/>
    <property type="molecule type" value="Genomic_DNA"/>
</dbReference>
<dbReference type="Pfam" id="PF00753">
    <property type="entry name" value="Lactamase_B"/>
    <property type="match status" value="1"/>
</dbReference>
<dbReference type="PANTHER" id="PTHR43084">
    <property type="entry name" value="PERSULFIDE DIOXYGENASE ETHE1"/>
    <property type="match status" value="1"/>
</dbReference>
<dbReference type="Gene3D" id="3.60.15.10">
    <property type="entry name" value="Ribonuclease Z/Hydroxyacylglutathione hydrolase-like"/>
    <property type="match status" value="1"/>
</dbReference>
<dbReference type="PROSITE" id="PS50206">
    <property type="entry name" value="RHODANESE_3"/>
    <property type="match status" value="1"/>
</dbReference>
<dbReference type="InterPro" id="IPR044528">
    <property type="entry name" value="POD-like_MBL-fold"/>
</dbReference>
<dbReference type="InterPro" id="IPR036866">
    <property type="entry name" value="RibonucZ/Hydroxyglut_hydro"/>
</dbReference>
<proteinExistence type="predicted"/>
<dbReference type="InterPro" id="IPR051682">
    <property type="entry name" value="Mito_Persulfide_Diox"/>
</dbReference>
<evidence type="ECO:0000313" key="4">
    <source>
        <dbReference type="Proteomes" id="UP001207918"/>
    </source>
</evidence>
<dbReference type="InterPro" id="IPR036873">
    <property type="entry name" value="Rhodanese-like_dom_sf"/>
</dbReference>
<dbReference type="Gene3D" id="3.40.250.10">
    <property type="entry name" value="Rhodanese-like domain"/>
    <property type="match status" value="2"/>
</dbReference>
<keyword evidence="4" id="KW-1185">Reference proteome</keyword>
<keyword evidence="1" id="KW-0479">Metal-binding</keyword>
<name>A0ABT3PI17_9BACT</name>
<accession>A0ABT3PI17</accession>
<comment type="caution">
    <text evidence="3">The sequence shown here is derived from an EMBL/GenBank/DDBJ whole genome shotgun (WGS) entry which is preliminary data.</text>
</comment>
<feature type="domain" description="Rhodanese" evidence="2">
    <location>
        <begin position="379"/>
        <end position="462"/>
    </location>
</feature>
<dbReference type="SMART" id="SM00450">
    <property type="entry name" value="RHOD"/>
    <property type="match status" value="1"/>
</dbReference>
<dbReference type="Proteomes" id="UP001207918">
    <property type="component" value="Unassembled WGS sequence"/>
</dbReference>
<sequence length="463" mass="51028">MYFKQLFDPKLAQYAYLIGCQATGEAIVIDPLRDIDQYYELAKEEGLTITAAADTHIHADYISGLRAFAEDGVKVYASDEGDADWKYEWLTNSDYPNRLVTDGDTFSIGNIGFEVVYTPGHTPESISFLVTDGAATDEPMGILTGDFVFVGDVGRPDLLETAAGQKGAMKPAAKTLYQSVDDFKKLPDYLQVWPAHGSGSACGKALGAVPESTVGYEVRFSPAFHAATSENEFVDFILDGQPEPPLYFGHMKKVNKEGPAVLASLPQPAKVSVAQLMKQDGEILDARDRHTFSEGHVPGSLLTTLDDNFNTIAGSYVDADRDIYLIIEEEKLEEAVRDLIRVGLDNIKGYCTPEELQGADIELEQTQSLTFADVEEERHRDDVQVLDVRKATEYASGHVPGSLNIAHTRLAAHLDDLPKDKELLVHCGSGQRASYATALLARHGFKVKWIDDLFSNWKERVKQ</sequence>
<dbReference type="CDD" id="cd07724">
    <property type="entry name" value="POD-like_MBL-fold"/>
    <property type="match status" value="1"/>
</dbReference>
<dbReference type="InterPro" id="IPR001279">
    <property type="entry name" value="Metallo-B-lactamas"/>
</dbReference>
<evidence type="ECO:0000256" key="1">
    <source>
        <dbReference type="ARBA" id="ARBA00022723"/>
    </source>
</evidence>
<reference evidence="3 4" key="1">
    <citation type="submission" date="2021-03" db="EMBL/GenBank/DDBJ databases">
        <title>Aliifodinibius sp. nov., a new bacterium isolated from saline soil.</title>
        <authorList>
            <person name="Galisteo C."/>
            <person name="De La Haba R."/>
            <person name="Sanchez-Porro C."/>
            <person name="Ventosa A."/>
        </authorList>
    </citation>
    <scope>NUCLEOTIDE SEQUENCE [LARGE SCALE GENOMIC DNA]</scope>
    <source>
        <strain evidence="3 4">1BSP15-2V2</strain>
    </source>
</reference>
<evidence type="ECO:0000259" key="2">
    <source>
        <dbReference type="PROSITE" id="PS50206"/>
    </source>
</evidence>
<evidence type="ECO:0000313" key="3">
    <source>
        <dbReference type="EMBL" id="MCW9705573.1"/>
    </source>
</evidence>
<protein>
    <submittedName>
        <fullName evidence="3">MBL fold metallo-hydrolase</fullName>
    </submittedName>
</protein>
<dbReference type="RefSeq" id="WP_265764237.1">
    <property type="nucleotide sequence ID" value="NZ_JAGGJA010000001.1"/>
</dbReference>
<gene>
    <name evidence="3" type="ORF">J6I44_01840</name>
</gene>
<dbReference type="SUPFAM" id="SSF56281">
    <property type="entry name" value="Metallo-hydrolase/oxidoreductase"/>
    <property type="match status" value="1"/>
</dbReference>
<dbReference type="Pfam" id="PF00581">
    <property type="entry name" value="Rhodanese"/>
    <property type="match status" value="1"/>
</dbReference>